<protein>
    <submittedName>
        <fullName evidence="4">Uncharacterized protein</fullName>
    </submittedName>
</protein>
<evidence type="ECO:0000313" key="4">
    <source>
        <dbReference type="EMBL" id="KAK9884841.1"/>
    </source>
</evidence>
<feature type="repeat" description="ANK" evidence="3">
    <location>
        <begin position="105"/>
        <end position="137"/>
    </location>
</feature>
<dbReference type="PANTHER" id="PTHR24198:SF165">
    <property type="entry name" value="ANKYRIN REPEAT-CONTAINING PROTEIN-RELATED"/>
    <property type="match status" value="1"/>
</dbReference>
<organism evidence="4 5">
    <name type="scientific">Henosepilachna vigintioctopunctata</name>
    <dbReference type="NCBI Taxonomy" id="420089"/>
    <lineage>
        <taxon>Eukaryota</taxon>
        <taxon>Metazoa</taxon>
        <taxon>Ecdysozoa</taxon>
        <taxon>Arthropoda</taxon>
        <taxon>Hexapoda</taxon>
        <taxon>Insecta</taxon>
        <taxon>Pterygota</taxon>
        <taxon>Neoptera</taxon>
        <taxon>Endopterygota</taxon>
        <taxon>Coleoptera</taxon>
        <taxon>Polyphaga</taxon>
        <taxon>Cucujiformia</taxon>
        <taxon>Coccinelloidea</taxon>
        <taxon>Coccinellidae</taxon>
        <taxon>Epilachninae</taxon>
        <taxon>Epilachnini</taxon>
        <taxon>Henosepilachna</taxon>
    </lineage>
</organism>
<dbReference type="Pfam" id="PF12796">
    <property type="entry name" value="Ank_2"/>
    <property type="match status" value="2"/>
</dbReference>
<keyword evidence="2 3" id="KW-0040">ANK repeat</keyword>
<reference evidence="4 5" key="1">
    <citation type="submission" date="2023-03" db="EMBL/GenBank/DDBJ databases">
        <title>Genome insight into feeding habits of ladybird beetles.</title>
        <authorList>
            <person name="Li H.-S."/>
            <person name="Huang Y.-H."/>
            <person name="Pang H."/>
        </authorList>
    </citation>
    <scope>NUCLEOTIDE SEQUENCE [LARGE SCALE GENOMIC DNA]</scope>
    <source>
        <strain evidence="4">SYSU_2023b</strain>
        <tissue evidence="4">Whole body</tissue>
    </source>
</reference>
<evidence type="ECO:0000256" key="2">
    <source>
        <dbReference type="ARBA" id="ARBA00023043"/>
    </source>
</evidence>
<gene>
    <name evidence="4" type="ORF">WA026_009067</name>
</gene>
<dbReference type="InterPro" id="IPR036770">
    <property type="entry name" value="Ankyrin_rpt-contain_sf"/>
</dbReference>
<keyword evidence="1" id="KW-0677">Repeat</keyword>
<evidence type="ECO:0000256" key="1">
    <source>
        <dbReference type="ARBA" id="ARBA00022737"/>
    </source>
</evidence>
<dbReference type="PRINTS" id="PR01415">
    <property type="entry name" value="ANKYRIN"/>
</dbReference>
<dbReference type="PROSITE" id="PS50088">
    <property type="entry name" value="ANK_REPEAT"/>
    <property type="match status" value="5"/>
</dbReference>
<dbReference type="AlphaFoldDB" id="A0AAW1UVJ5"/>
<evidence type="ECO:0000256" key="3">
    <source>
        <dbReference type="PROSITE-ProRule" id="PRU00023"/>
    </source>
</evidence>
<sequence length="409" mass="46801">MSSNFIVYNSDIISKIDYSSLIQKSTKYAVTISAIVYASEPSFRFSVFILCAAIFSLWNRLKNTIVNLIMTPSYRRLHDAVTHNRKQVVRSILEGGGDVNVQDDRGTTALHIAAKNGDLEMLEMLLEFGADTTVEGKYGDTALNVSCTCENPKITSMLLKHGSNINHRNRFGETPLHIASKFDQIAIVKLLLCHQDVKVDSRDCYGDTALHSSVKEDNEMITKVLLEHGADITILNEEKHTVLHIAAQKENIKQIIRLMPYFILRTLLGECDSEILKSVCKTEELRTFRDQCFQELAVMQKTNLDDSVVSVYDLLIANRRRIVKFARNDSFLKLVESEFCSSSFPIYNDIIKSKFRRGWKRQKLLDKCYSIFFAYVTDDLPLICVEKIYDYFSDYELITSAGVEEEWSW</sequence>
<feature type="repeat" description="ANK" evidence="3">
    <location>
        <begin position="205"/>
        <end position="237"/>
    </location>
</feature>
<dbReference type="SUPFAM" id="SSF48403">
    <property type="entry name" value="Ankyrin repeat"/>
    <property type="match status" value="1"/>
</dbReference>
<comment type="caution">
    <text evidence="4">The sequence shown here is derived from an EMBL/GenBank/DDBJ whole genome shotgun (WGS) entry which is preliminary data.</text>
</comment>
<accession>A0AAW1UVJ5</accession>
<dbReference type="Gene3D" id="1.25.40.20">
    <property type="entry name" value="Ankyrin repeat-containing domain"/>
    <property type="match status" value="2"/>
</dbReference>
<proteinExistence type="predicted"/>
<keyword evidence="5" id="KW-1185">Reference proteome</keyword>
<dbReference type="Proteomes" id="UP001431783">
    <property type="component" value="Unassembled WGS sequence"/>
</dbReference>
<name>A0AAW1UVJ5_9CUCU</name>
<feature type="repeat" description="ANK" evidence="3">
    <location>
        <begin position="171"/>
        <end position="192"/>
    </location>
</feature>
<evidence type="ECO:0000313" key="5">
    <source>
        <dbReference type="Proteomes" id="UP001431783"/>
    </source>
</evidence>
<feature type="repeat" description="ANK" evidence="3">
    <location>
        <begin position="72"/>
        <end position="104"/>
    </location>
</feature>
<dbReference type="EMBL" id="JARQZJ010000094">
    <property type="protein sequence ID" value="KAK9884841.1"/>
    <property type="molecule type" value="Genomic_DNA"/>
</dbReference>
<dbReference type="SMART" id="SM00248">
    <property type="entry name" value="ANK"/>
    <property type="match status" value="6"/>
</dbReference>
<dbReference type="PROSITE" id="PS50297">
    <property type="entry name" value="ANK_REP_REGION"/>
    <property type="match status" value="3"/>
</dbReference>
<dbReference type="PANTHER" id="PTHR24198">
    <property type="entry name" value="ANKYRIN REPEAT AND PROTEIN KINASE DOMAIN-CONTAINING PROTEIN"/>
    <property type="match status" value="1"/>
</dbReference>
<dbReference type="InterPro" id="IPR002110">
    <property type="entry name" value="Ankyrin_rpt"/>
</dbReference>
<feature type="repeat" description="ANK" evidence="3">
    <location>
        <begin position="138"/>
        <end position="170"/>
    </location>
</feature>